<gene>
    <name evidence="1" type="ORF">SPELUC_LOCUS12899</name>
</gene>
<dbReference type="EMBL" id="CAJVPW010032074">
    <property type="protein sequence ID" value="CAG8727995.1"/>
    <property type="molecule type" value="Genomic_DNA"/>
</dbReference>
<organism evidence="1 2">
    <name type="scientific">Cetraspora pellucida</name>
    <dbReference type="NCBI Taxonomy" id="1433469"/>
    <lineage>
        <taxon>Eukaryota</taxon>
        <taxon>Fungi</taxon>
        <taxon>Fungi incertae sedis</taxon>
        <taxon>Mucoromycota</taxon>
        <taxon>Glomeromycotina</taxon>
        <taxon>Glomeromycetes</taxon>
        <taxon>Diversisporales</taxon>
        <taxon>Gigasporaceae</taxon>
        <taxon>Cetraspora</taxon>
    </lineage>
</organism>
<dbReference type="Proteomes" id="UP000789366">
    <property type="component" value="Unassembled WGS sequence"/>
</dbReference>
<accession>A0ACA9PZY6</accession>
<evidence type="ECO:0000313" key="2">
    <source>
        <dbReference type="Proteomes" id="UP000789366"/>
    </source>
</evidence>
<proteinExistence type="predicted"/>
<protein>
    <submittedName>
        <fullName evidence="1">18231_t:CDS:1</fullName>
    </submittedName>
</protein>
<keyword evidence="2" id="KW-1185">Reference proteome</keyword>
<feature type="non-terminal residue" evidence="1">
    <location>
        <position position="170"/>
    </location>
</feature>
<evidence type="ECO:0000313" key="1">
    <source>
        <dbReference type="EMBL" id="CAG8727995.1"/>
    </source>
</evidence>
<reference evidence="1" key="1">
    <citation type="submission" date="2021-06" db="EMBL/GenBank/DDBJ databases">
        <authorList>
            <person name="Kallberg Y."/>
            <person name="Tangrot J."/>
            <person name="Rosling A."/>
        </authorList>
    </citation>
    <scope>NUCLEOTIDE SEQUENCE</scope>
    <source>
        <strain evidence="1">28 12/20/2015</strain>
    </source>
</reference>
<name>A0ACA9PZY6_9GLOM</name>
<feature type="non-terminal residue" evidence="1">
    <location>
        <position position="1"/>
    </location>
</feature>
<sequence>VKATFKMVDQAANAKASTLYTFNDKASISNTVNAEASTFYIVVPDQVANVETSTFYTVDANTSTFYTVLTDQATNARITSSLVNVQTSTSYTADLKANALYENAVYDETSFSCESVVYNEASPSCDNANAKEVKNIGKMQYDFSLLKISYTFDSWDDVNSYFKAYGQYSG</sequence>
<comment type="caution">
    <text evidence="1">The sequence shown here is derived from an EMBL/GenBank/DDBJ whole genome shotgun (WGS) entry which is preliminary data.</text>
</comment>